<reference evidence="1" key="1">
    <citation type="submission" date="2015-04" db="UniProtKB">
        <authorList>
            <consortium name="EnsemblPlants"/>
        </authorList>
    </citation>
    <scope>IDENTIFICATION</scope>
</reference>
<evidence type="ECO:0000313" key="2">
    <source>
        <dbReference type="Proteomes" id="UP000026961"/>
    </source>
</evidence>
<accession>A0A0D9ZAJ8</accession>
<keyword evidence="2" id="KW-1185">Reference proteome</keyword>
<organism evidence="1">
    <name type="scientific">Oryza glumipatula</name>
    <dbReference type="NCBI Taxonomy" id="40148"/>
    <lineage>
        <taxon>Eukaryota</taxon>
        <taxon>Viridiplantae</taxon>
        <taxon>Streptophyta</taxon>
        <taxon>Embryophyta</taxon>
        <taxon>Tracheophyta</taxon>
        <taxon>Spermatophyta</taxon>
        <taxon>Magnoliopsida</taxon>
        <taxon>Liliopsida</taxon>
        <taxon>Poales</taxon>
        <taxon>Poaceae</taxon>
        <taxon>BOP clade</taxon>
        <taxon>Oryzoideae</taxon>
        <taxon>Oryzeae</taxon>
        <taxon>Oryzinae</taxon>
        <taxon>Oryza</taxon>
    </lineage>
</organism>
<protein>
    <submittedName>
        <fullName evidence="1">Uncharacterized protein</fullName>
    </submittedName>
</protein>
<evidence type="ECO:0000313" key="1">
    <source>
        <dbReference type="EnsemblPlants" id="OGLUM03G26910.1"/>
    </source>
</evidence>
<dbReference type="Proteomes" id="UP000026961">
    <property type="component" value="Chromosome 3"/>
</dbReference>
<proteinExistence type="predicted"/>
<dbReference type="HOGENOM" id="CLU_2625966_0_0_1"/>
<dbReference type="AlphaFoldDB" id="A0A0D9ZAJ8"/>
<dbReference type="EnsemblPlants" id="OGLUM03G26910.1">
    <property type="protein sequence ID" value="OGLUM03G26910.1"/>
    <property type="gene ID" value="OGLUM03G26910"/>
</dbReference>
<dbReference type="Gramene" id="OGLUM03G26910.1">
    <property type="protein sequence ID" value="OGLUM03G26910.1"/>
    <property type="gene ID" value="OGLUM03G26910"/>
</dbReference>
<name>A0A0D9ZAJ8_9ORYZ</name>
<sequence length="78" mass="9155">MTVKWLCRTYAMTTICFCPLRRILKMRLFHWMSTFVCGLQWRLRHLLPMMVISLSQVIFLCGITGSQLMPAGRSQELC</sequence>
<reference evidence="1" key="2">
    <citation type="submission" date="2018-05" db="EMBL/GenBank/DDBJ databases">
        <title>OgluRS3 (Oryza glumaepatula Reference Sequence Version 3).</title>
        <authorList>
            <person name="Zhang J."/>
            <person name="Kudrna D."/>
            <person name="Lee S."/>
            <person name="Talag J."/>
            <person name="Welchert J."/>
            <person name="Wing R.A."/>
        </authorList>
    </citation>
    <scope>NUCLEOTIDE SEQUENCE [LARGE SCALE GENOMIC DNA]</scope>
</reference>